<comment type="caution">
    <text evidence="8">The sequence shown here is derived from an EMBL/GenBank/DDBJ whole genome shotgun (WGS) entry which is preliminary data.</text>
</comment>
<evidence type="ECO:0000256" key="4">
    <source>
        <dbReference type="ARBA" id="ARBA00022475"/>
    </source>
</evidence>
<dbReference type="EMBL" id="JAGGJV010000003">
    <property type="protein sequence ID" value="MBP1858306.1"/>
    <property type="molecule type" value="Genomic_DNA"/>
</dbReference>
<sequence length="153" mass="17545">MKMLAIIGLSLATAFSSIAPAQAFPSIERPKIQASDVQQVESYRSSWGIGRYGGNRRYIRRHHRDRSYYRNDGYYRHGRSYYRHRGDNFGAAFGGLAAGAIIGGMLAQPRYSGERYYRGSSHADWCFARYRSYRAYDNTFQPYNGGRRQCVSP</sequence>
<comment type="similarity">
    <text evidence="2">Belongs to the BA14k family.</text>
</comment>
<keyword evidence="5" id="KW-0430">Lectin</keyword>
<keyword evidence="4" id="KW-0472">Membrane</keyword>
<name>A0ABS4EKD9_9HYPH</name>
<dbReference type="InterPro" id="IPR012413">
    <property type="entry name" value="BA14K"/>
</dbReference>
<evidence type="ECO:0000313" key="9">
    <source>
        <dbReference type="Proteomes" id="UP000823786"/>
    </source>
</evidence>
<evidence type="ECO:0000256" key="6">
    <source>
        <dbReference type="ARBA" id="ARBA00025321"/>
    </source>
</evidence>
<feature type="chain" id="PRO_5046660013" description="Lectin-like protein BA14k" evidence="7">
    <location>
        <begin position="24"/>
        <end position="153"/>
    </location>
</feature>
<evidence type="ECO:0000256" key="3">
    <source>
        <dbReference type="ARBA" id="ARBA00020552"/>
    </source>
</evidence>
<feature type="signal peptide" evidence="7">
    <location>
        <begin position="1"/>
        <end position="23"/>
    </location>
</feature>
<evidence type="ECO:0000256" key="1">
    <source>
        <dbReference type="ARBA" id="ARBA00004167"/>
    </source>
</evidence>
<keyword evidence="7" id="KW-0732">Signal</keyword>
<dbReference type="RefSeq" id="WP_209850752.1">
    <property type="nucleotide sequence ID" value="NZ_JAGGJV010000003.1"/>
</dbReference>
<evidence type="ECO:0000313" key="8">
    <source>
        <dbReference type="EMBL" id="MBP1858306.1"/>
    </source>
</evidence>
<keyword evidence="9" id="KW-1185">Reference proteome</keyword>
<evidence type="ECO:0000256" key="5">
    <source>
        <dbReference type="ARBA" id="ARBA00022734"/>
    </source>
</evidence>
<dbReference type="Proteomes" id="UP000823786">
    <property type="component" value="Unassembled WGS sequence"/>
</dbReference>
<evidence type="ECO:0000256" key="2">
    <source>
        <dbReference type="ARBA" id="ARBA00010270"/>
    </source>
</evidence>
<proteinExistence type="inferred from homology"/>
<accession>A0ABS4EKD9</accession>
<protein>
    <recommendedName>
        <fullName evidence="3">Lectin-like protein BA14k</fullName>
    </recommendedName>
</protein>
<keyword evidence="4" id="KW-1003">Cell membrane</keyword>
<organism evidence="8 9">
    <name type="scientific">Rhizobium herbae</name>
    <dbReference type="NCBI Taxonomy" id="508661"/>
    <lineage>
        <taxon>Bacteria</taxon>
        <taxon>Pseudomonadati</taxon>
        <taxon>Pseudomonadota</taxon>
        <taxon>Alphaproteobacteria</taxon>
        <taxon>Hyphomicrobiales</taxon>
        <taxon>Rhizobiaceae</taxon>
        <taxon>Rhizobium/Agrobacterium group</taxon>
        <taxon>Rhizobium</taxon>
    </lineage>
</organism>
<comment type="function">
    <text evidence="6">Has immunoglobulin-binding and hemagglutination properties, and can bind to mannose. Essential for virulence. May be involved in LPS biosynthesis or polysaccharide transport.</text>
</comment>
<comment type="subcellular location">
    <subcellularLocation>
        <location evidence="1">Membrane</location>
        <topology evidence="1">Single-pass membrane protein</topology>
    </subcellularLocation>
</comment>
<gene>
    <name evidence="8" type="ORF">J2Z75_001814</name>
</gene>
<dbReference type="Pfam" id="PF07886">
    <property type="entry name" value="BA14K"/>
    <property type="match status" value="1"/>
</dbReference>
<reference evidence="8 9" key="1">
    <citation type="submission" date="2021-03" db="EMBL/GenBank/DDBJ databases">
        <title>Genomic Encyclopedia of Type Strains, Phase IV (KMG-IV): sequencing the most valuable type-strain genomes for metagenomic binning, comparative biology and taxonomic classification.</title>
        <authorList>
            <person name="Goeker M."/>
        </authorList>
    </citation>
    <scope>NUCLEOTIDE SEQUENCE [LARGE SCALE GENOMIC DNA]</scope>
    <source>
        <strain evidence="8 9">DSM 26427</strain>
    </source>
</reference>
<evidence type="ECO:0000256" key="7">
    <source>
        <dbReference type="SAM" id="SignalP"/>
    </source>
</evidence>